<dbReference type="InterPro" id="IPR003599">
    <property type="entry name" value="Ig_sub"/>
</dbReference>
<dbReference type="AlphaFoldDB" id="A0A1A6HV33"/>
<dbReference type="PANTHER" id="PTHR45080">
    <property type="entry name" value="CONTACTIN 5"/>
    <property type="match status" value="1"/>
</dbReference>
<proteinExistence type="predicted"/>
<gene>
    <name evidence="5" type="ORF">A6R68_24150</name>
</gene>
<dbReference type="Gene3D" id="2.60.40.10">
    <property type="entry name" value="Immunoglobulins"/>
    <property type="match status" value="1"/>
</dbReference>
<dbReference type="EMBL" id="LZPO01008915">
    <property type="protein sequence ID" value="OBS81860.1"/>
    <property type="molecule type" value="Genomic_DNA"/>
</dbReference>
<organism evidence="5 6">
    <name type="scientific">Neotoma lepida</name>
    <name type="common">Desert woodrat</name>
    <dbReference type="NCBI Taxonomy" id="56216"/>
    <lineage>
        <taxon>Eukaryota</taxon>
        <taxon>Metazoa</taxon>
        <taxon>Chordata</taxon>
        <taxon>Craniata</taxon>
        <taxon>Vertebrata</taxon>
        <taxon>Euteleostomi</taxon>
        <taxon>Mammalia</taxon>
        <taxon>Eutheria</taxon>
        <taxon>Euarchontoglires</taxon>
        <taxon>Glires</taxon>
        <taxon>Rodentia</taxon>
        <taxon>Myomorpha</taxon>
        <taxon>Muroidea</taxon>
        <taxon>Cricetidae</taxon>
        <taxon>Neotominae</taxon>
        <taxon>Neotoma</taxon>
    </lineage>
</organism>
<name>A0A1A6HV33_NEOLE</name>
<dbReference type="Pfam" id="PF13927">
    <property type="entry name" value="Ig_3"/>
    <property type="match status" value="1"/>
</dbReference>
<feature type="non-terminal residue" evidence="5">
    <location>
        <position position="140"/>
    </location>
</feature>
<dbReference type="STRING" id="56216.A0A1A6HV33"/>
<feature type="domain" description="Ig-like" evidence="4">
    <location>
        <begin position="9"/>
        <end position="93"/>
    </location>
</feature>
<dbReference type="InterPro" id="IPR036179">
    <property type="entry name" value="Ig-like_dom_sf"/>
</dbReference>
<keyword evidence="3" id="KW-0393">Immunoglobulin domain</keyword>
<dbReference type="InterPro" id="IPR003598">
    <property type="entry name" value="Ig_sub2"/>
</dbReference>
<protein>
    <recommendedName>
        <fullName evidence="4">Ig-like domain-containing protein</fullName>
    </recommendedName>
</protein>
<accession>A0A1A6HV33</accession>
<dbReference type="Proteomes" id="UP000092124">
    <property type="component" value="Unassembled WGS sequence"/>
</dbReference>
<dbReference type="OrthoDB" id="5948003at2759"/>
<dbReference type="InterPro" id="IPR050958">
    <property type="entry name" value="Cell_Adh-Cytoskel_Orgn"/>
</dbReference>
<evidence type="ECO:0000313" key="6">
    <source>
        <dbReference type="Proteomes" id="UP000092124"/>
    </source>
</evidence>
<sequence length="140" mass="14902">MTVLNTEKPAVTVDIGGTIRTVRGVNVTINCQVAGVPEAEVTWFRNKSKLGSSQHHLHEGSLLLTNVAFSDQGLYSCRAANLHGEQTEGTQLLILDPPQVPTQLEDIRALLLATGPNLPSVLMSPLGTQLVLDPGNSALL</sequence>
<evidence type="ECO:0000259" key="4">
    <source>
        <dbReference type="PROSITE" id="PS50835"/>
    </source>
</evidence>
<dbReference type="PANTHER" id="PTHR45080:SF8">
    <property type="entry name" value="IG-LIKE DOMAIN-CONTAINING PROTEIN"/>
    <property type="match status" value="1"/>
</dbReference>
<keyword evidence="1" id="KW-0732">Signal</keyword>
<dbReference type="GO" id="GO:0007156">
    <property type="term" value="P:homophilic cell adhesion via plasma membrane adhesion molecules"/>
    <property type="evidence" value="ECO:0007669"/>
    <property type="project" value="TreeGrafter"/>
</dbReference>
<reference evidence="5 6" key="1">
    <citation type="submission" date="2016-06" db="EMBL/GenBank/DDBJ databases">
        <title>The Draft Genome Sequence and Annotation of the Desert Woodrat Neotoma lepida.</title>
        <authorList>
            <person name="Campbell M."/>
            <person name="Oakeson K.F."/>
            <person name="Yandell M."/>
            <person name="Halpert J.R."/>
            <person name="Dearing D."/>
        </authorList>
    </citation>
    <scope>NUCLEOTIDE SEQUENCE [LARGE SCALE GENOMIC DNA]</scope>
    <source>
        <strain evidence="5">417</strain>
        <tissue evidence="5">Liver</tissue>
    </source>
</reference>
<dbReference type="InterPro" id="IPR007110">
    <property type="entry name" value="Ig-like_dom"/>
</dbReference>
<dbReference type="CDD" id="cd00096">
    <property type="entry name" value="Ig"/>
    <property type="match status" value="1"/>
</dbReference>
<dbReference type="InterPro" id="IPR013783">
    <property type="entry name" value="Ig-like_fold"/>
</dbReference>
<dbReference type="GO" id="GO:0005886">
    <property type="term" value="C:plasma membrane"/>
    <property type="evidence" value="ECO:0007669"/>
    <property type="project" value="TreeGrafter"/>
</dbReference>
<evidence type="ECO:0000256" key="3">
    <source>
        <dbReference type="ARBA" id="ARBA00023319"/>
    </source>
</evidence>
<dbReference type="SMART" id="SM00408">
    <property type="entry name" value="IGc2"/>
    <property type="match status" value="1"/>
</dbReference>
<dbReference type="FunFam" id="2.60.40.10:FF:000032">
    <property type="entry name" value="palladin isoform X1"/>
    <property type="match status" value="1"/>
</dbReference>
<evidence type="ECO:0000256" key="1">
    <source>
        <dbReference type="ARBA" id="ARBA00022729"/>
    </source>
</evidence>
<keyword evidence="6" id="KW-1185">Reference proteome</keyword>
<comment type="caution">
    <text evidence="5">The sequence shown here is derived from an EMBL/GenBank/DDBJ whole genome shotgun (WGS) entry which is preliminary data.</text>
</comment>
<evidence type="ECO:0000313" key="5">
    <source>
        <dbReference type="EMBL" id="OBS81860.1"/>
    </source>
</evidence>
<evidence type="ECO:0000256" key="2">
    <source>
        <dbReference type="ARBA" id="ARBA00023157"/>
    </source>
</evidence>
<dbReference type="SUPFAM" id="SSF48726">
    <property type="entry name" value="Immunoglobulin"/>
    <property type="match status" value="1"/>
</dbReference>
<keyword evidence="2" id="KW-1015">Disulfide bond</keyword>
<dbReference type="PROSITE" id="PS50835">
    <property type="entry name" value="IG_LIKE"/>
    <property type="match status" value="1"/>
</dbReference>
<dbReference type="SMART" id="SM00409">
    <property type="entry name" value="IG"/>
    <property type="match status" value="1"/>
</dbReference>